<protein>
    <submittedName>
        <fullName evidence="2">Uncharacterized protein</fullName>
    </submittedName>
</protein>
<name>A0A0D0NEI9_KITGR</name>
<reference evidence="2 3" key="1">
    <citation type="submission" date="2015-02" db="EMBL/GenBank/DDBJ databases">
        <title>Draft genome sequence of Kitasatospora griseola MF730-N6, a bafilomycin, terpentecin and satosporin producer.</title>
        <authorList>
            <person name="Arens J.C."/>
            <person name="Haltli B."/>
            <person name="Kerr R.G."/>
        </authorList>
    </citation>
    <scope>NUCLEOTIDE SEQUENCE [LARGE SCALE GENOMIC DNA]</scope>
    <source>
        <strain evidence="2 3">MF730-N6</strain>
    </source>
</reference>
<feature type="compositionally biased region" description="Basic and acidic residues" evidence="1">
    <location>
        <begin position="86"/>
        <end position="95"/>
    </location>
</feature>
<dbReference type="RefSeq" id="WP_043908006.1">
    <property type="nucleotide sequence ID" value="NZ_JXZB01000001.1"/>
</dbReference>
<dbReference type="AlphaFoldDB" id="A0A0D0NEI9"/>
<dbReference type="Proteomes" id="UP000032066">
    <property type="component" value="Unassembled WGS sequence"/>
</dbReference>
<sequence length="160" mass="16462">MVVESALPGRVHGAPVGPAARRHGRQQVEDLTDPVDRDGQGAQPVHQRPIRDAGRGRAVQGPHQGDGGRDALGAGQLPGEQPVEGLRVRGERGDLQQRAQRGGVRDGHPVQAALPPPGVEAGEGVQDGAPLAVRAPGVRRGGDGVGARAPRRAVRRPGPG</sequence>
<feature type="region of interest" description="Disordered" evidence="1">
    <location>
        <begin position="1"/>
        <end position="160"/>
    </location>
</feature>
<keyword evidence="3" id="KW-1185">Reference proteome</keyword>
<dbReference type="STRING" id="2064.TR51_03950"/>
<feature type="compositionally biased region" description="Basic residues" evidence="1">
    <location>
        <begin position="149"/>
        <end position="160"/>
    </location>
</feature>
<gene>
    <name evidence="2" type="ORF">TR51_03950</name>
</gene>
<evidence type="ECO:0000313" key="2">
    <source>
        <dbReference type="EMBL" id="KIQ66670.1"/>
    </source>
</evidence>
<proteinExistence type="predicted"/>
<comment type="caution">
    <text evidence="2">The sequence shown here is derived from an EMBL/GenBank/DDBJ whole genome shotgun (WGS) entry which is preliminary data.</text>
</comment>
<organism evidence="2 3">
    <name type="scientific">Kitasatospora griseola</name>
    <name type="common">Streptomyces griseolosporeus</name>
    <dbReference type="NCBI Taxonomy" id="2064"/>
    <lineage>
        <taxon>Bacteria</taxon>
        <taxon>Bacillati</taxon>
        <taxon>Actinomycetota</taxon>
        <taxon>Actinomycetes</taxon>
        <taxon>Kitasatosporales</taxon>
        <taxon>Streptomycetaceae</taxon>
        <taxon>Kitasatospora</taxon>
    </lineage>
</organism>
<dbReference type="EMBL" id="JXZB01000001">
    <property type="protein sequence ID" value="KIQ66670.1"/>
    <property type="molecule type" value="Genomic_DNA"/>
</dbReference>
<evidence type="ECO:0000313" key="3">
    <source>
        <dbReference type="Proteomes" id="UP000032066"/>
    </source>
</evidence>
<evidence type="ECO:0000256" key="1">
    <source>
        <dbReference type="SAM" id="MobiDB-lite"/>
    </source>
</evidence>
<accession>A0A0D0NEI9</accession>